<protein>
    <submittedName>
        <fullName evidence="7">NRPS-like protein biosynthetic cluster</fullName>
    </submittedName>
</protein>
<evidence type="ECO:0000256" key="4">
    <source>
        <dbReference type="ARBA" id="ARBA00022598"/>
    </source>
</evidence>
<evidence type="ECO:0000256" key="3">
    <source>
        <dbReference type="ARBA" id="ARBA00022553"/>
    </source>
</evidence>
<evidence type="ECO:0000256" key="2">
    <source>
        <dbReference type="ARBA" id="ARBA00022450"/>
    </source>
</evidence>
<dbReference type="Proteomes" id="UP001521785">
    <property type="component" value="Unassembled WGS sequence"/>
</dbReference>
<keyword evidence="8" id="KW-1185">Reference proteome</keyword>
<comment type="similarity">
    <text evidence="1">Belongs to the ATP-dependent AMP-binding enzyme family.</text>
</comment>
<dbReference type="InterPro" id="IPR036736">
    <property type="entry name" value="ACP-like_sf"/>
</dbReference>
<dbReference type="InterPro" id="IPR042099">
    <property type="entry name" value="ANL_N_sf"/>
</dbReference>
<accession>A0ABR3S279</accession>
<dbReference type="InterPro" id="IPR009081">
    <property type="entry name" value="PP-bd_ACP"/>
</dbReference>
<dbReference type="Gene3D" id="1.10.1200.10">
    <property type="entry name" value="ACP-like"/>
    <property type="match status" value="1"/>
</dbReference>
<dbReference type="InterPro" id="IPR020845">
    <property type="entry name" value="AMP-binding_CS"/>
</dbReference>
<evidence type="ECO:0000259" key="6">
    <source>
        <dbReference type="Pfam" id="PF00550"/>
    </source>
</evidence>
<feature type="domain" description="Carrier" evidence="6">
    <location>
        <begin position="597"/>
        <end position="660"/>
    </location>
</feature>
<dbReference type="Gene3D" id="3.30.559.30">
    <property type="entry name" value="Nonribosomal peptide synthetase, condensation domain"/>
    <property type="match status" value="1"/>
</dbReference>
<dbReference type="EMBL" id="JAKJXO020000002">
    <property type="protein sequence ID" value="KAL1610791.1"/>
    <property type="molecule type" value="Genomic_DNA"/>
</dbReference>
<dbReference type="Gene3D" id="3.40.50.12780">
    <property type="entry name" value="N-terminal domain of ligase-like"/>
    <property type="match status" value="1"/>
</dbReference>
<evidence type="ECO:0000313" key="7">
    <source>
        <dbReference type="EMBL" id="KAL1610791.1"/>
    </source>
</evidence>
<keyword evidence="2" id="KW-0596">Phosphopantetheine</keyword>
<dbReference type="InterPro" id="IPR000873">
    <property type="entry name" value="AMP-dep_synth/lig_dom"/>
</dbReference>
<dbReference type="Pfam" id="PF00550">
    <property type="entry name" value="PP-binding"/>
    <property type="match status" value="1"/>
</dbReference>
<comment type="caution">
    <text evidence="7">The sequence shown here is derived from an EMBL/GenBank/DDBJ whole genome shotgun (WGS) entry which is preliminary data.</text>
</comment>
<evidence type="ECO:0000256" key="1">
    <source>
        <dbReference type="ARBA" id="ARBA00006432"/>
    </source>
</evidence>
<dbReference type="Gene3D" id="3.30.559.10">
    <property type="entry name" value="Chloramphenicol acetyltransferase-like domain"/>
    <property type="match status" value="1"/>
</dbReference>
<dbReference type="PANTHER" id="PTHR43201">
    <property type="entry name" value="ACYL-COA SYNTHETASE"/>
    <property type="match status" value="1"/>
</dbReference>
<name>A0ABR3S279_9PLEO</name>
<gene>
    <name evidence="7" type="ORF">SLS60_002462</name>
</gene>
<dbReference type="PANTHER" id="PTHR43201:SF5">
    <property type="entry name" value="MEDIUM-CHAIN ACYL-COA LIGASE ACSF2, MITOCHONDRIAL"/>
    <property type="match status" value="1"/>
</dbReference>
<reference evidence="7 8" key="1">
    <citation type="submission" date="2024-02" db="EMBL/GenBank/DDBJ databases">
        <title>De novo assembly and annotation of 12 fungi associated with fruit tree decline syndrome in Ontario, Canada.</title>
        <authorList>
            <person name="Sulman M."/>
            <person name="Ellouze W."/>
            <person name="Ilyukhin E."/>
        </authorList>
    </citation>
    <scope>NUCLEOTIDE SEQUENCE [LARGE SCALE GENOMIC DNA]</scope>
    <source>
        <strain evidence="7 8">M42-189</strain>
    </source>
</reference>
<dbReference type="SUPFAM" id="SSF56801">
    <property type="entry name" value="Acetyl-CoA synthetase-like"/>
    <property type="match status" value="1"/>
</dbReference>
<dbReference type="InterPro" id="IPR045851">
    <property type="entry name" value="AMP-bd_C_sf"/>
</dbReference>
<dbReference type="Pfam" id="PF00501">
    <property type="entry name" value="AMP-binding"/>
    <property type="match status" value="1"/>
</dbReference>
<keyword evidence="4" id="KW-0436">Ligase</keyword>
<evidence type="ECO:0000259" key="5">
    <source>
        <dbReference type="Pfam" id="PF00501"/>
    </source>
</evidence>
<proteinExistence type="inferred from homology"/>
<keyword evidence="3" id="KW-0597">Phosphoprotein</keyword>
<evidence type="ECO:0000313" key="8">
    <source>
        <dbReference type="Proteomes" id="UP001521785"/>
    </source>
</evidence>
<dbReference type="SUPFAM" id="SSF47336">
    <property type="entry name" value="ACP-like"/>
    <property type="match status" value="1"/>
</dbReference>
<sequence>MTVESTSLSYVVGKELPGPWKSCIQRLEECASNYANETAVVCAHQPHDLFDIKSQPLDNPEYTNSPYLRWTYREFYALVERLARALAATGVGQGTPVFTFLPNGAEFLIILFASMRLGSSLVPINVRNLANTQEVTHMIKTAFLECPSDAAVVFADSPETAAKLEGFKQLANVQRIITSSEERQQWTAFASVLRSSKSEQPLPDYRSFKQTDTDSIILFTSGTTSLPKGCHWHYPSLAFFIHSREHMGERFAAKNGDAFAAFAPNNHAMGCFLVVLALGTGSCQVFPTANFEPTTFLKIAQAERCTHTIAVPTMVYAMVLAKATQKLKLDHMRTVLLGGAAVTPEVLRLCETELGVAGCEIGYGMTEGPIVFSGRCSAAELTNNNGEVSVGTVLPETRIKICAPGSHEPVPRGEVGELHSKGPTVCTGYIGRDSEEYYDEDGFRWCASGDMARIDEQGRVFIVGRYKEMIIRGGENISPVAVETVIGQQLPHLRDLTTQIVGAADVIAGEVPVAVVAQKPDTETIKEIKDTVVATMGRMYAIDDVIYLGDLSLQDFPRTLAGKVQRMNLKGLVQNYRKQNEHQNGFTNGFTNSRLTDQLISVWARIVGASLSDVSLETQLEDMGDSITMMRVKDRLFKVTGVDLTVGEMLDAKTLGGLLRIIEGRISSTAANDTEGFKAVDTPPTIDDMVHAVDDEEIFDATKRVITKLLKPHGLQWEDVREVMPALDFTEVAAKNGIFSQFTLKGAMLARNTSVKALREAVMKAVANNPMQSSFILWDDAALGDDLALQVTIDQKPDFIEDLIEDKGTLKTVAELKRLTFDMMQVQGTEYPGPLFRAWVVYVEETRCAALIHNIEHTVTDATFGSLFWEDIDLALSGNALKPHVPYKLYCDHTYNTRTSPAARAATKYHVQRLKDLPNHRSHFFPPLDKPMLLEDGKPDGYVHTFSATSLNALMRKHPHLKPSLVLKAATALFLLHTNNYSHAIFSHWDSSRDKFPFTTRSSTLPANAHASDVGGQLINPIMDLISLTPGESKLAFLERLQEEQLLQSKHAAAPLKKIMRGFDAETAELFPHYSTECVYNWLGTNIKGTNAYENLEFVEAVNRRDVHRFYNGASLVRDGKGNDSVVLQIKGSVFTIEEMEGFGRKIEKVAMWLMEDLEQPVEGFRECMQ</sequence>
<feature type="domain" description="AMP-dependent synthetase/ligase" evidence="5">
    <location>
        <begin position="55"/>
        <end position="429"/>
    </location>
</feature>
<dbReference type="InterPro" id="IPR023213">
    <property type="entry name" value="CAT-like_dom_sf"/>
</dbReference>
<dbReference type="Gene3D" id="3.30.300.30">
    <property type="match status" value="1"/>
</dbReference>
<organism evidence="7 8">
    <name type="scientific">Paraconiothyrium brasiliense</name>
    <dbReference type="NCBI Taxonomy" id="300254"/>
    <lineage>
        <taxon>Eukaryota</taxon>
        <taxon>Fungi</taxon>
        <taxon>Dikarya</taxon>
        <taxon>Ascomycota</taxon>
        <taxon>Pezizomycotina</taxon>
        <taxon>Dothideomycetes</taxon>
        <taxon>Pleosporomycetidae</taxon>
        <taxon>Pleosporales</taxon>
        <taxon>Massarineae</taxon>
        <taxon>Didymosphaeriaceae</taxon>
        <taxon>Paraconiothyrium</taxon>
    </lineage>
</organism>
<dbReference type="PROSITE" id="PS00455">
    <property type="entry name" value="AMP_BINDING"/>
    <property type="match status" value="1"/>
</dbReference>